<keyword evidence="2" id="KW-1185">Reference proteome</keyword>
<name>A0A9K3NRR3_HELAN</name>
<proteinExistence type="predicted"/>
<evidence type="ECO:0000313" key="2">
    <source>
        <dbReference type="Proteomes" id="UP000215914"/>
    </source>
</evidence>
<protein>
    <submittedName>
        <fullName evidence="1">Uncharacterized protein</fullName>
    </submittedName>
</protein>
<reference evidence="1" key="2">
    <citation type="submission" date="2020-06" db="EMBL/GenBank/DDBJ databases">
        <title>Helianthus annuus Genome sequencing and assembly Release 2.</title>
        <authorList>
            <person name="Gouzy J."/>
            <person name="Langlade N."/>
            <person name="Munos S."/>
        </authorList>
    </citation>
    <scope>NUCLEOTIDE SEQUENCE</scope>
    <source>
        <tissue evidence="1">Leaves</tissue>
    </source>
</reference>
<accession>A0A9K3NRR3</accession>
<dbReference type="AlphaFoldDB" id="A0A9K3NRR3"/>
<gene>
    <name evidence="1" type="ORF">HanXRQr2_Chr04g0165541</name>
</gene>
<dbReference type="Gramene" id="mRNA:HanXRQr2_Chr04g0165541">
    <property type="protein sequence ID" value="CDS:HanXRQr2_Chr04g0165541.1"/>
    <property type="gene ID" value="HanXRQr2_Chr04g0165541"/>
</dbReference>
<comment type="caution">
    <text evidence="1">The sequence shown here is derived from an EMBL/GenBank/DDBJ whole genome shotgun (WGS) entry which is preliminary data.</text>
</comment>
<organism evidence="1 2">
    <name type="scientific">Helianthus annuus</name>
    <name type="common">Common sunflower</name>
    <dbReference type="NCBI Taxonomy" id="4232"/>
    <lineage>
        <taxon>Eukaryota</taxon>
        <taxon>Viridiplantae</taxon>
        <taxon>Streptophyta</taxon>
        <taxon>Embryophyta</taxon>
        <taxon>Tracheophyta</taxon>
        <taxon>Spermatophyta</taxon>
        <taxon>Magnoliopsida</taxon>
        <taxon>eudicotyledons</taxon>
        <taxon>Gunneridae</taxon>
        <taxon>Pentapetalae</taxon>
        <taxon>asterids</taxon>
        <taxon>campanulids</taxon>
        <taxon>Asterales</taxon>
        <taxon>Asteraceae</taxon>
        <taxon>Asteroideae</taxon>
        <taxon>Heliantheae alliance</taxon>
        <taxon>Heliantheae</taxon>
        <taxon>Helianthus</taxon>
    </lineage>
</organism>
<reference evidence="1" key="1">
    <citation type="journal article" date="2017" name="Nature">
        <title>The sunflower genome provides insights into oil metabolism, flowering and Asterid evolution.</title>
        <authorList>
            <person name="Badouin H."/>
            <person name="Gouzy J."/>
            <person name="Grassa C.J."/>
            <person name="Murat F."/>
            <person name="Staton S.E."/>
            <person name="Cottret L."/>
            <person name="Lelandais-Briere C."/>
            <person name="Owens G.L."/>
            <person name="Carrere S."/>
            <person name="Mayjonade B."/>
            <person name="Legrand L."/>
            <person name="Gill N."/>
            <person name="Kane N.C."/>
            <person name="Bowers J.E."/>
            <person name="Hubner S."/>
            <person name="Bellec A."/>
            <person name="Berard A."/>
            <person name="Berges H."/>
            <person name="Blanchet N."/>
            <person name="Boniface M.C."/>
            <person name="Brunel D."/>
            <person name="Catrice O."/>
            <person name="Chaidir N."/>
            <person name="Claudel C."/>
            <person name="Donnadieu C."/>
            <person name="Faraut T."/>
            <person name="Fievet G."/>
            <person name="Helmstetter N."/>
            <person name="King M."/>
            <person name="Knapp S.J."/>
            <person name="Lai Z."/>
            <person name="Le Paslier M.C."/>
            <person name="Lippi Y."/>
            <person name="Lorenzon L."/>
            <person name="Mandel J.R."/>
            <person name="Marage G."/>
            <person name="Marchand G."/>
            <person name="Marquand E."/>
            <person name="Bret-Mestries E."/>
            <person name="Morien E."/>
            <person name="Nambeesan S."/>
            <person name="Nguyen T."/>
            <person name="Pegot-Espagnet P."/>
            <person name="Pouilly N."/>
            <person name="Raftis F."/>
            <person name="Sallet E."/>
            <person name="Schiex T."/>
            <person name="Thomas J."/>
            <person name="Vandecasteele C."/>
            <person name="Vares D."/>
            <person name="Vear F."/>
            <person name="Vautrin S."/>
            <person name="Crespi M."/>
            <person name="Mangin B."/>
            <person name="Burke J.M."/>
            <person name="Salse J."/>
            <person name="Munos S."/>
            <person name="Vincourt P."/>
            <person name="Rieseberg L.H."/>
            <person name="Langlade N.B."/>
        </authorList>
    </citation>
    <scope>NUCLEOTIDE SEQUENCE</scope>
    <source>
        <tissue evidence="1">Leaves</tissue>
    </source>
</reference>
<evidence type="ECO:0000313" key="1">
    <source>
        <dbReference type="EMBL" id="KAF5810111.1"/>
    </source>
</evidence>
<dbReference type="Proteomes" id="UP000215914">
    <property type="component" value="Unassembled WGS sequence"/>
</dbReference>
<sequence>MKVVAHMLNLQSMSMKAHTLVHQNMSMRKEVHTFGLHRMCMKLMARTWAPHNGCMNWMVDMSYYIEPSVHYDN</sequence>
<dbReference type="EMBL" id="MNCJ02000319">
    <property type="protein sequence ID" value="KAF5810111.1"/>
    <property type="molecule type" value="Genomic_DNA"/>
</dbReference>